<dbReference type="STRING" id="183763.LP52_15315"/>
<dbReference type="RefSeq" id="WP_040274346.1">
    <property type="nucleotide sequence ID" value="NZ_JROO01000029.1"/>
</dbReference>
<dbReference type="OrthoDB" id="3349744at2"/>
<gene>
    <name evidence="2" type="ORF">LP52_15315</name>
</gene>
<reference evidence="3" key="1">
    <citation type="journal article" date="2015" name="Chem. Biol.">
        <title>Structure, bioactivity, and resistance mechanism of streptomonomicin, an unusual lasso Peptide from an understudied halophilic actinomycete.</title>
        <authorList>
            <person name="Metelev M."/>
            <person name="Tietz J.I."/>
            <person name="Melby J.O."/>
            <person name="Blair P.M."/>
            <person name="Zhu L."/>
            <person name="Livnat I."/>
            <person name="Severinov K."/>
            <person name="Mitchell D.A."/>
        </authorList>
    </citation>
    <scope>NUCLEOTIDE SEQUENCE [LARGE SCALE GENOMIC DNA]</scope>
    <source>
        <strain evidence="3">YIM 90003</strain>
    </source>
</reference>
<sequence>MHDLAADYARNHPGPPAGREPALTRLLDAYAALAEVADDHLRALSASRQPRCSTTGSTP</sequence>
<dbReference type="Proteomes" id="UP000031675">
    <property type="component" value="Unassembled WGS sequence"/>
</dbReference>
<evidence type="ECO:0000313" key="3">
    <source>
        <dbReference type="Proteomes" id="UP000031675"/>
    </source>
</evidence>
<dbReference type="AlphaFoldDB" id="A0A0C2J9B0"/>
<evidence type="ECO:0000256" key="1">
    <source>
        <dbReference type="SAM" id="MobiDB-lite"/>
    </source>
</evidence>
<proteinExistence type="predicted"/>
<comment type="caution">
    <text evidence="2">The sequence shown here is derived from an EMBL/GenBank/DDBJ whole genome shotgun (WGS) entry which is preliminary data.</text>
</comment>
<evidence type="ECO:0000313" key="2">
    <source>
        <dbReference type="EMBL" id="KIH98071.1"/>
    </source>
</evidence>
<name>A0A0C2J9B0_9ACTN</name>
<accession>A0A0C2J9B0</accession>
<organism evidence="2 3">
    <name type="scientific">Streptomonospora alba</name>
    <dbReference type="NCBI Taxonomy" id="183763"/>
    <lineage>
        <taxon>Bacteria</taxon>
        <taxon>Bacillati</taxon>
        <taxon>Actinomycetota</taxon>
        <taxon>Actinomycetes</taxon>
        <taxon>Streptosporangiales</taxon>
        <taxon>Nocardiopsidaceae</taxon>
        <taxon>Streptomonospora</taxon>
    </lineage>
</organism>
<keyword evidence="3" id="KW-1185">Reference proteome</keyword>
<dbReference type="EMBL" id="JROO01000029">
    <property type="protein sequence ID" value="KIH98071.1"/>
    <property type="molecule type" value="Genomic_DNA"/>
</dbReference>
<feature type="region of interest" description="Disordered" evidence="1">
    <location>
        <begin position="1"/>
        <end position="22"/>
    </location>
</feature>
<protein>
    <submittedName>
        <fullName evidence="2">Uncharacterized protein</fullName>
    </submittedName>
</protein>